<dbReference type="GO" id="GO:1990116">
    <property type="term" value="P:ribosome-associated ubiquitin-dependent protein catabolic process"/>
    <property type="evidence" value="ECO:0007669"/>
    <property type="project" value="TreeGrafter"/>
</dbReference>
<dbReference type="GO" id="GO:0072344">
    <property type="term" value="P:rescue of stalled ribosome"/>
    <property type="evidence" value="ECO:0007669"/>
    <property type="project" value="TreeGrafter"/>
</dbReference>
<feature type="compositionally biased region" description="Basic and acidic residues" evidence="1">
    <location>
        <begin position="7"/>
        <end position="16"/>
    </location>
</feature>
<protein>
    <submittedName>
        <fullName evidence="2">CYFA0S07e03092g1_1</fullName>
    </submittedName>
</protein>
<dbReference type="InterPro" id="IPR006994">
    <property type="entry name" value="TCF25/Rqc1"/>
</dbReference>
<dbReference type="PANTHER" id="PTHR22684">
    <property type="entry name" value="NULP1-RELATED"/>
    <property type="match status" value="1"/>
</dbReference>
<dbReference type="PhylomeDB" id="A0A061AV87"/>
<feature type="compositionally biased region" description="Acidic residues" evidence="1">
    <location>
        <begin position="43"/>
        <end position="55"/>
    </location>
</feature>
<dbReference type="PANTHER" id="PTHR22684:SF0">
    <property type="entry name" value="RIBOSOME QUALITY CONTROL COMPLEX SUBUNIT TCF25"/>
    <property type="match status" value="1"/>
</dbReference>
<dbReference type="AlphaFoldDB" id="A0A061AV87"/>
<evidence type="ECO:0000313" key="2">
    <source>
        <dbReference type="EMBL" id="CDR41519.1"/>
    </source>
</evidence>
<sequence>MSSRALRRLEKQREAEQLAADPVVEDEPVIMAKKTQNLFALMNDDDDDDDDDDEESGKNATSEENDQEPSEPVKVVLTTKSQRKKKKKAQKKGKRANTPAEDEDDNDGTNTAEDDEFDRLLKEHGANNQQVIDTTANLDGDVDNELELNITHPNIDPSYRYFTPRKQVACAKLLSVDVKDLDPDNEFKKLFGKLSQEAIDDADSTTSTSIPPEQLQQIKKLARVIRGWGGRDRRSIPGTSRKLILTKVRDDWIPTQKKDISMEELSARDLVEDRLASTEDWADVIKEEVVNEIKHGIRYYKFERGIDSKVANSQFYSSVVVTPNHENLMQLLPRFPYHVETILQVALILIRQGDKSNSNGLVERALFAFDRGFKQNFDISNGLTRLPFNYYLNREFYLAIFRYIEVLTKKGTYYTAFTYCKLLLAFSPADDPLGTRYFLDFYAILAGEYQWLIEFVESALVKTYAQWYTSSIAYTVPLAYLALGNKTKAEEELKRAFIKHPYVGYKLLETIGLASDIPVYDYSIFEVGAETEIQTEAYLLKAPHIWKEAHQRNFLHDTLLKCIEGKVKFEVIGDCGVIPDNFLRFAILSGEGKVMARIPSEVWEQNQIFEYDVLPPKVGNVEVLSDFIDEKYLSTVFDEERLMEMVRNMSLQELVERGVQVDDTQDH</sequence>
<feature type="region of interest" description="Disordered" evidence="1">
    <location>
        <begin position="1"/>
        <end position="113"/>
    </location>
</feature>
<organism evidence="2">
    <name type="scientific">Cyberlindnera fabianii</name>
    <name type="common">Yeast</name>
    <name type="synonym">Hansenula fabianii</name>
    <dbReference type="NCBI Taxonomy" id="36022"/>
    <lineage>
        <taxon>Eukaryota</taxon>
        <taxon>Fungi</taxon>
        <taxon>Dikarya</taxon>
        <taxon>Ascomycota</taxon>
        <taxon>Saccharomycotina</taxon>
        <taxon>Saccharomycetes</taxon>
        <taxon>Phaffomycetales</taxon>
        <taxon>Phaffomycetaceae</taxon>
        <taxon>Cyberlindnera</taxon>
    </lineage>
</organism>
<name>A0A061AV87_CYBFA</name>
<dbReference type="EMBL" id="LK052892">
    <property type="protein sequence ID" value="CDR41519.1"/>
    <property type="molecule type" value="Genomic_DNA"/>
</dbReference>
<reference evidence="2" key="1">
    <citation type="journal article" date="2014" name="Genome Announc.">
        <title>Genome sequence of the yeast Cyberlindnera fabianii (Hansenula fabianii).</title>
        <authorList>
            <person name="Freel K.C."/>
            <person name="Sarilar V."/>
            <person name="Neuveglise C."/>
            <person name="Devillers H."/>
            <person name="Friedrich A."/>
            <person name="Schacherer J."/>
        </authorList>
    </citation>
    <scope>NUCLEOTIDE SEQUENCE</scope>
    <source>
        <strain evidence="2">YJS4271</strain>
    </source>
</reference>
<proteinExistence type="predicted"/>
<dbReference type="OrthoDB" id="205993at2759"/>
<accession>A0A061AV87</accession>
<feature type="compositionally biased region" description="Basic residues" evidence="1">
    <location>
        <begin position="81"/>
        <end position="95"/>
    </location>
</feature>
<feature type="compositionally biased region" description="Acidic residues" evidence="1">
    <location>
        <begin position="100"/>
        <end position="113"/>
    </location>
</feature>
<dbReference type="Pfam" id="PF04910">
    <property type="entry name" value="Tcf25"/>
    <property type="match status" value="1"/>
</dbReference>
<dbReference type="GO" id="GO:1990112">
    <property type="term" value="C:RQC complex"/>
    <property type="evidence" value="ECO:0007669"/>
    <property type="project" value="TreeGrafter"/>
</dbReference>
<gene>
    <name evidence="2" type="ORF">CYFA0S_07e03092g</name>
</gene>
<dbReference type="VEuPathDB" id="FungiDB:BON22_3730"/>
<evidence type="ECO:0000256" key="1">
    <source>
        <dbReference type="SAM" id="MobiDB-lite"/>
    </source>
</evidence>